<keyword evidence="3" id="KW-1185">Reference proteome</keyword>
<dbReference type="InterPro" id="IPR007842">
    <property type="entry name" value="HEPN_dom"/>
</dbReference>
<sequence length="130" mass="14751">MANWTKYMDEADSYAKAAVGSYKKEKLGSLVVYNVLSMAVENYLTALCVSTGELPEHSGITSMLRQVGKKMEIPEEFLVEARFLNRFMNFCSLEVLETLEPTREELSRMLDFTNALKEYCNAALVEEESV</sequence>
<dbReference type="Gene3D" id="1.20.120.330">
    <property type="entry name" value="Nucleotidyltransferases domain 2"/>
    <property type="match status" value="1"/>
</dbReference>
<dbReference type="Proteomes" id="UP000032544">
    <property type="component" value="Unassembled WGS sequence"/>
</dbReference>
<name>A0A0D8J7K2_9BACT</name>
<dbReference type="Pfam" id="PF05168">
    <property type="entry name" value="HEPN"/>
    <property type="match status" value="1"/>
</dbReference>
<gene>
    <name evidence="2" type="ORF">LH29_22770</name>
</gene>
<dbReference type="OrthoDB" id="1120659at2"/>
<dbReference type="AlphaFoldDB" id="A0A0D8J7K2"/>
<feature type="domain" description="HEPN" evidence="1">
    <location>
        <begin position="7"/>
        <end position="120"/>
    </location>
</feature>
<dbReference type="EMBL" id="JRHC01000008">
    <property type="protein sequence ID" value="KJF41773.1"/>
    <property type="molecule type" value="Genomic_DNA"/>
</dbReference>
<evidence type="ECO:0000313" key="2">
    <source>
        <dbReference type="EMBL" id="KJF41773.1"/>
    </source>
</evidence>
<reference evidence="2 3" key="1">
    <citation type="submission" date="2014-09" db="EMBL/GenBank/DDBJ databases">
        <title>Draft Genome Sequence of Draconibacterium sp. JN14CK-3.</title>
        <authorList>
            <person name="Dong C."/>
            <person name="Lai Q."/>
            <person name="Shao Z."/>
        </authorList>
    </citation>
    <scope>NUCLEOTIDE SEQUENCE [LARGE SCALE GENOMIC DNA]</scope>
    <source>
        <strain evidence="2 3">JN14CK-3</strain>
    </source>
</reference>
<evidence type="ECO:0000259" key="1">
    <source>
        <dbReference type="Pfam" id="PF05168"/>
    </source>
</evidence>
<accession>A0A0D8J7K2</accession>
<dbReference type="SUPFAM" id="SSF81593">
    <property type="entry name" value="Nucleotidyltransferase substrate binding subunit/domain"/>
    <property type="match status" value="1"/>
</dbReference>
<dbReference type="RefSeq" id="WP_045033449.1">
    <property type="nucleotide sequence ID" value="NZ_JRHC01000008.1"/>
</dbReference>
<protein>
    <recommendedName>
        <fullName evidence="1">HEPN domain-containing protein</fullName>
    </recommendedName>
</protein>
<evidence type="ECO:0000313" key="3">
    <source>
        <dbReference type="Proteomes" id="UP000032544"/>
    </source>
</evidence>
<dbReference type="STRING" id="1544798.LH29_22770"/>
<comment type="caution">
    <text evidence="2">The sequence shown here is derived from an EMBL/GenBank/DDBJ whole genome shotgun (WGS) entry which is preliminary data.</text>
</comment>
<organism evidence="2 3">
    <name type="scientific">Draconibacterium sediminis</name>
    <dbReference type="NCBI Taxonomy" id="1544798"/>
    <lineage>
        <taxon>Bacteria</taxon>
        <taxon>Pseudomonadati</taxon>
        <taxon>Bacteroidota</taxon>
        <taxon>Bacteroidia</taxon>
        <taxon>Marinilabiliales</taxon>
        <taxon>Prolixibacteraceae</taxon>
        <taxon>Draconibacterium</taxon>
    </lineage>
</organism>
<proteinExistence type="predicted"/>